<sequence length="404" mass="44322">MSPSLSTIPVAKPVLGEEEAEAARRVIMSGWVTQGPEVVAFEGEFAAFVGAAHACAVSNCTTALHLALMAVDVGAGDEVITVSHSFIATANAVRYCNAVPVFVDIEADGYNIDPSLIEAAITPRTKAILCVHQLGMSCDLRSIVEIGKRRQLPVIEDAACATGSEILWDGRWEKIGKPHGDIACFSFHPRKVVTTGDGGMLTTANPEYDRKFRLWRQHGMSVTDAVRHGSKQVIFEDYDELGYNYRMTDLQAAVGREQLRRLPGLIAQRRRLAEQYRERLSTIPGLSPVEPHWARSNWQSFCVRLPDAVDQRTVMQTLLDQGISTRRGVMNIHLEGAYSDQNSHRAATSLKRSVAAQRQTIILPLYAQMTDLDIVRVVEALRSALAEAASIPAAVQHGRDIALV</sequence>
<dbReference type="EC" id="2.6.1.102" evidence="8"/>
<evidence type="ECO:0000256" key="11">
    <source>
        <dbReference type="PIRSR" id="PIRSR000390-2"/>
    </source>
</evidence>
<evidence type="ECO:0000256" key="6">
    <source>
        <dbReference type="ARBA" id="ARBA00037999"/>
    </source>
</evidence>
<dbReference type="Gene3D" id="3.90.1150.10">
    <property type="entry name" value="Aspartate Aminotransferase, domain 1"/>
    <property type="match status" value="1"/>
</dbReference>
<dbReference type="FunFam" id="3.40.640.10:FF:000090">
    <property type="entry name" value="Pyridoxal phosphate-dependent aminotransferase"/>
    <property type="match status" value="1"/>
</dbReference>
<dbReference type="InterPro" id="IPR015421">
    <property type="entry name" value="PyrdxlP-dep_Trfase_major"/>
</dbReference>
<dbReference type="Gene3D" id="3.40.640.10">
    <property type="entry name" value="Type I PLP-dependent aspartate aminotransferase-like (Major domain)"/>
    <property type="match status" value="1"/>
</dbReference>
<evidence type="ECO:0000256" key="8">
    <source>
        <dbReference type="ARBA" id="ARBA00066317"/>
    </source>
</evidence>
<dbReference type="EMBL" id="JABFCN010000014">
    <property type="protein sequence ID" value="NNU36517.1"/>
    <property type="molecule type" value="Genomic_DNA"/>
</dbReference>
<dbReference type="GO" id="GO:0000271">
    <property type="term" value="P:polysaccharide biosynthetic process"/>
    <property type="evidence" value="ECO:0007669"/>
    <property type="project" value="TreeGrafter"/>
</dbReference>
<name>A0A7Y3S431_9HYPH</name>
<dbReference type="PIRSF" id="PIRSF000390">
    <property type="entry name" value="PLP_StrS"/>
    <property type="match status" value="1"/>
</dbReference>
<evidence type="ECO:0000256" key="12">
    <source>
        <dbReference type="RuleBase" id="RU004508"/>
    </source>
</evidence>
<evidence type="ECO:0000256" key="4">
    <source>
        <dbReference type="ARBA" id="ARBA00022679"/>
    </source>
</evidence>
<dbReference type="InterPro" id="IPR015422">
    <property type="entry name" value="PyrdxlP-dep_Trfase_small"/>
</dbReference>
<comment type="cofactor">
    <cofactor evidence="1">
        <name>pyridoxal 5'-phosphate</name>
        <dbReference type="ChEBI" id="CHEBI:597326"/>
    </cofactor>
</comment>
<comment type="caution">
    <text evidence="13">The sequence shown here is derived from an EMBL/GenBank/DDBJ whole genome shotgun (WGS) entry which is preliminary data.</text>
</comment>
<evidence type="ECO:0000256" key="7">
    <source>
        <dbReference type="ARBA" id="ARBA00051587"/>
    </source>
</evidence>
<evidence type="ECO:0000256" key="1">
    <source>
        <dbReference type="ARBA" id="ARBA00001933"/>
    </source>
</evidence>
<dbReference type="PANTHER" id="PTHR30244:SF34">
    <property type="entry name" value="DTDP-4-AMINO-4,6-DIDEOXYGALACTOSE TRANSAMINASE"/>
    <property type="match status" value="1"/>
</dbReference>
<evidence type="ECO:0000313" key="14">
    <source>
        <dbReference type="Proteomes" id="UP000519972"/>
    </source>
</evidence>
<reference evidence="13 14" key="1">
    <citation type="submission" date="2020-02" db="EMBL/GenBank/DDBJ databases">
        <authorList>
            <person name="Sun Q."/>
        </authorList>
    </citation>
    <scope>NUCLEOTIDE SEQUENCE [LARGE SCALE GENOMIC DNA]</scope>
    <source>
        <strain evidence="13 14">CCBAU 03386</strain>
    </source>
</reference>
<dbReference type="GO" id="GO:0102933">
    <property type="term" value="F:GDP-4-dehydro-6-deoxy-D-mannose-4-aminotransferase activity"/>
    <property type="evidence" value="ECO:0007669"/>
    <property type="project" value="UniProtKB-EC"/>
</dbReference>
<dbReference type="Pfam" id="PF01041">
    <property type="entry name" value="DegT_DnrJ_EryC1"/>
    <property type="match status" value="1"/>
</dbReference>
<comment type="similarity">
    <text evidence="6 12">Belongs to the DegT/DnrJ/EryC1 family.</text>
</comment>
<dbReference type="InterPro" id="IPR015424">
    <property type="entry name" value="PyrdxlP-dep_Trfase"/>
</dbReference>
<comment type="pathway">
    <text evidence="2">Bacterial outer membrane biogenesis; LPS O-antigen biosynthesis.</text>
</comment>
<evidence type="ECO:0000256" key="3">
    <source>
        <dbReference type="ARBA" id="ARBA00022576"/>
    </source>
</evidence>
<protein>
    <recommendedName>
        <fullName evidence="9">GDP-perosamine synthase</fullName>
        <ecNumber evidence="8">2.6.1.102</ecNumber>
    </recommendedName>
</protein>
<dbReference type="SUPFAM" id="SSF53383">
    <property type="entry name" value="PLP-dependent transferases"/>
    <property type="match status" value="1"/>
</dbReference>
<keyword evidence="5 11" id="KW-0663">Pyridoxal phosphate</keyword>
<feature type="modified residue" description="N6-(pyridoxal phosphate)lysine" evidence="11">
    <location>
        <position position="191"/>
    </location>
</feature>
<keyword evidence="3 13" id="KW-0032">Aminotransferase</keyword>
<keyword evidence="4 13" id="KW-0808">Transferase</keyword>
<dbReference type="RefSeq" id="WP_171376359.1">
    <property type="nucleotide sequence ID" value="NZ_JABFCN010000014.1"/>
</dbReference>
<evidence type="ECO:0000313" key="13">
    <source>
        <dbReference type="EMBL" id="NNU36517.1"/>
    </source>
</evidence>
<evidence type="ECO:0000256" key="2">
    <source>
        <dbReference type="ARBA" id="ARBA00005125"/>
    </source>
</evidence>
<comment type="catalytic activity">
    <reaction evidence="7">
        <text>GDP-alpha-D-perosamine + 2-oxoglutarate = GDP-4-dehydro-alpha-D-rhamnose + L-glutamate</text>
        <dbReference type="Rhea" id="RHEA:36779"/>
        <dbReference type="ChEBI" id="CHEBI:16810"/>
        <dbReference type="ChEBI" id="CHEBI:29985"/>
        <dbReference type="ChEBI" id="CHEBI:57964"/>
        <dbReference type="ChEBI" id="CHEBI:73996"/>
        <dbReference type="EC" id="2.6.1.102"/>
    </reaction>
</comment>
<dbReference type="PANTHER" id="PTHR30244">
    <property type="entry name" value="TRANSAMINASE"/>
    <property type="match status" value="1"/>
</dbReference>
<evidence type="ECO:0000256" key="9">
    <source>
        <dbReference type="ARBA" id="ARBA00074221"/>
    </source>
</evidence>
<feature type="active site" description="Proton acceptor" evidence="10">
    <location>
        <position position="191"/>
    </location>
</feature>
<dbReference type="AlphaFoldDB" id="A0A7Y3S431"/>
<dbReference type="InterPro" id="IPR000653">
    <property type="entry name" value="DegT/StrS_aminotransferase"/>
</dbReference>
<proteinExistence type="inferred from homology"/>
<dbReference type="Proteomes" id="UP000519972">
    <property type="component" value="Unassembled WGS sequence"/>
</dbReference>
<keyword evidence="14" id="KW-1185">Reference proteome</keyword>
<evidence type="ECO:0000256" key="10">
    <source>
        <dbReference type="PIRSR" id="PIRSR000390-1"/>
    </source>
</evidence>
<dbReference type="CDD" id="cd00616">
    <property type="entry name" value="AHBA_syn"/>
    <property type="match status" value="1"/>
</dbReference>
<dbReference type="GO" id="GO:0030170">
    <property type="term" value="F:pyridoxal phosphate binding"/>
    <property type="evidence" value="ECO:0007669"/>
    <property type="project" value="TreeGrafter"/>
</dbReference>
<evidence type="ECO:0000256" key="5">
    <source>
        <dbReference type="ARBA" id="ARBA00022898"/>
    </source>
</evidence>
<accession>A0A7Y3S431</accession>
<gene>
    <name evidence="13" type="ORF">G9X64_08485</name>
</gene>
<organism evidence="13 14">
    <name type="scientific">Rhizobium sophorae</name>
    <dbReference type="NCBI Taxonomy" id="1535242"/>
    <lineage>
        <taxon>Bacteria</taxon>
        <taxon>Pseudomonadati</taxon>
        <taxon>Pseudomonadota</taxon>
        <taxon>Alphaproteobacteria</taxon>
        <taxon>Hyphomicrobiales</taxon>
        <taxon>Rhizobiaceae</taxon>
        <taxon>Rhizobium/Agrobacterium group</taxon>
        <taxon>Rhizobium</taxon>
    </lineage>
</organism>